<dbReference type="PANTHER" id="PTHR43656">
    <property type="entry name" value="BINDING OXIDOREDUCTASE, PUTATIVE (AFU_ORTHOLOGUE AFUA_2G08260)-RELATED"/>
    <property type="match status" value="1"/>
</dbReference>
<protein>
    <submittedName>
        <fullName evidence="4">NADH-dependent flavin oxidoreductase</fullName>
    </submittedName>
</protein>
<dbReference type="GO" id="GO:0010181">
    <property type="term" value="F:FMN binding"/>
    <property type="evidence" value="ECO:0007669"/>
    <property type="project" value="InterPro"/>
</dbReference>
<keyword evidence="2" id="KW-0560">Oxidoreductase</keyword>
<dbReference type="EMBL" id="CP014806">
    <property type="protein sequence ID" value="AMW99956.1"/>
    <property type="molecule type" value="Genomic_DNA"/>
</dbReference>
<dbReference type="RefSeq" id="WP_066789832.1">
    <property type="nucleotide sequence ID" value="NZ_CP014806.1"/>
</dbReference>
<dbReference type="KEGG" id="rst:ATY39_11315"/>
<dbReference type="SUPFAM" id="SSF51395">
    <property type="entry name" value="FMN-linked oxidoreductases"/>
    <property type="match status" value="1"/>
</dbReference>
<dbReference type="GO" id="GO:0016491">
    <property type="term" value="F:oxidoreductase activity"/>
    <property type="evidence" value="ECO:0007669"/>
    <property type="project" value="UniProtKB-KW"/>
</dbReference>
<dbReference type="InterPro" id="IPR001155">
    <property type="entry name" value="OxRdtase_FMN_N"/>
</dbReference>
<evidence type="ECO:0000313" key="5">
    <source>
        <dbReference type="Proteomes" id="UP000076021"/>
    </source>
</evidence>
<dbReference type="STRING" id="241244.ATY39_11315"/>
<dbReference type="Proteomes" id="UP000076021">
    <property type="component" value="Chromosome"/>
</dbReference>
<reference evidence="4 5" key="1">
    <citation type="journal article" date="2016" name="Genome Announc.">
        <title>Whole-Genome Sequence of Rummeliibacillus stabekisii Strain PP9 Isolated from Antarctic Soil.</title>
        <authorList>
            <person name="da Mota F.F."/>
            <person name="Vollu R.E."/>
            <person name="Jurelevicius D."/>
            <person name="Seldin L."/>
        </authorList>
    </citation>
    <scope>NUCLEOTIDE SEQUENCE [LARGE SCALE GENOMIC DNA]</scope>
    <source>
        <strain evidence="4 5">PP9</strain>
    </source>
</reference>
<accession>A0A143HEQ6</accession>
<dbReference type="CDD" id="cd04735">
    <property type="entry name" value="OYE_like_4_FMN"/>
    <property type="match status" value="1"/>
</dbReference>
<keyword evidence="1" id="KW-0285">Flavoprotein</keyword>
<dbReference type="Gene3D" id="3.20.20.70">
    <property type="entry name" value="Aldolase class I"/>
    <property type="match status" value="1"/>
</dbReference>
<feature type="domain" description="NADH:flavin oxidoreductase/NADH oxidase N-terminal" evidence="3">
    <location>
        <begin position="3"/>
        <end position="331"/>
    </location>
</feature>
<dbReference type="AlphaFoldDB" id="A0A143HEQ6"/>
<dbReference type="PANTHER" id="PTHR43656:SF2">
    <property type="entry name" value="BINDING OXIDOREDUCTASE, PUTATIVE (AFU_ORTHOLOGUE AFUA_2G08260)-RELATED"/>
    <property type="match status" value="1"/>
</dbReference>
<reference evidence="5" key="2">
    <citation type="submission" date="2016-03" db="EMBL/GenBank/DDBJ databases">
        <authorList>
            <person name="Ploux O."/>
        </authorList>
    </citation>
    <scope>NUCLEOTIDE SEQUENCE [LARGE SCALE GENOMIC DNA]</scope>
    <source>
        <strain evidence="5">PP9</strain>
    </source>
</reference>
<gene>
    <name evidence="4" type="ORF">ATY39_11315</name>
</gene>
<sequence length="368" mass="41030">MADLFEEYTLKNGVTLRNRVVMAPMTNYSGNDDGTVTDAEVAYYDRRSKGVGMIVTACTHVLENGKGFPRQFAGYDDKFIPSLKRVADAIHAGGAKAVLQIFHGGRRSIPEEVPNGEIVSASDVAFPDNATPRPMTTEEVKEAIKAYGETTRRAIEAGYDGVEIHGANTYLLQQFFSAYTNKRTDEYGGVIENRMRFPLEVLREVKQVAKKHAKEAFIIGYRFSPEEPEENGITMDDTIQLVDALAAEGLDYLHVSHMEFFTKPHRFTGDTEKTRVQLLIETINGRTALIGVGSIYSFDDAVKALESGVDLVALGRELLIEPDWVQKAQENPSSIRTEMDMSMQKELAIPNPMWEALKRPNWIPGMKA</sequence>
<dbReference type="InterPro" id="IPR051799">
    <property type="entry name" value="NADH_flavin_oxidoreductase"/>
</dbReference>
<dbReference type="OrthoDB" id="9772736at2"/>
<dbReference type="Pfam" id="PF00724">
    <property type="entry name" value="Oxidored_FMN"/>
    <property type="match status" value="1"/>
</dbReference>
<organism evidence="4 5">
    <name type="scientific">Rummeliibacillus stabekisii</name>
    <dbReference type="NCBI Taxonomy" id="241244"/>
    <lineage>
        <taxon>Bacteria</taxon>
        <taxon>Bacillati</taxon>
        <taxon>Bacillota</taxon>
        <taxon>Bacilli</taxon>
        <taxon>Bacillales</taxon>
        <taxon>Caryophanaceae</taxon>
        <taxon>Rummeliibacillus</taxon>
    </lineage>
</organism>
<evidence type="ECO:0000256" key="2">
    <source>
        <dbReference type="ARBA" id="ARBA00023002"/>
    </source>
</evidence>
<evidence type="ECO:0000259" key="3">
    <source>
        <dbReference type="Pfam" id="PF00724"/>
    </source>
</evidence>
<evidence type="ECO:0000256" key="1">
    <source>
        <dbReference type="ARBA" id="ARBA00022630"/>
    </source>
</evidence>
<dbReference type="InterPro" id="IPR013785">
    <property type="entry name" value="Aldolase_TIM"/>
</dbReference>
<evidence type="ECO:0000313" key="4">
    <source>
        <dbReference type="EMBL" id="AMW99956.1"/>
    </source>
</evidence>
<keyword evidence="5" id="KW-1185">Reference proteome</keyword>
<proteinExistence type="predicted"/>
<name>A0A143HEQ6_9BACL</name>